<dbReference type="AlphaFoldDB" id="A0A0G1IIE6"/>
<comment type="caution">
    <text evidence="1">The sequence shown here is derived from an EMBL/GenBank/DDBJ whole genome shotgun (WGS) entry which is preliminary data.</text>
</comment>
<proteinExistence type="predicted"/>
<evidence type="ECO:0000313" key="1">
    <source>
        <dbReference type="EMBL" id="KKT59121.1"/>
    </source>
</evidence>
<name>A0A0G1IIE6_9BACT</name>
<dbReference type="EMBL" id="LCIQ01000048">
    <property type="protein sequence ID" value="KKT59121.1"/>
    <property type="molecule type" value="Genomic_DNA"/>
</dbReference>
<evidence type="ECO:0000313" key="2">
    <source>
        <dbReference type="Proteomes" id="UP000034521"/>
    </source>
</evidence>
<protein>
    <submittedName>
        <fullName evidence="1">Uncharacterized protein</fullName>
    </submittedName>
</protein>
<reference evidence="1 2" key="1">
    <citation type="journal article" date="2015" name="Nature">
        <title>rRNA introns, odd ribosomes, and small enigmatic genomes across a large radiation of phyla.</title>
        <authorList>
            <person name="Brown C.T."/>
            <person name="Hug L.A."/>
            <person name="Thomas B.C."/>
            <person name="Sharon I."/>
            <person name="Castelle C.J."/>
            <person name="Singh A."/>
            <person name="Wilkins M.J."/>
            <person name="Williams K.H."/>
            <person name="Banfield J.F."/>
        </authorList>
    </citation>
    <scope>NUCLEOTIDE SEQUENCE [LARGE SCALE GENOMIC DNA]</scope>
</reference>
<dbReference type="Proteomes" id="UP000034521">
    <property type="component" value="Unassembled WGS sequence"/>
</dbReference>
<organism evidence="1 2">
    <name type="scientific">Candidatus Gottesmanbacteria bacterium GW2011_GWA1_44_24b</name>
    <dbReference type="NCBI Taxonomy" id="1618437"/>
    <lineage>
        <taxon>Bacteria</taxon>
        <taxon>Candidatus Gottesmaniibacteriota</taxon>
    </lineage>
</organism>
<sequence length="146" mass="16288">MSHTKEFDEFIEKKAQANIQDLIAQGYLKDTPEAIAQALRYALPIQEANELRKQSRNLRPPHEDFPFADCDVVCDTPEIPGGEIKGPHDHCLVIDDDSGTLYFCEAPEARLPDGSLPLCLNCHTSHKNKKGIQKVRDGLLRIKPGA</sequence>
<accession>A0A0G1IIE6</accession>
<gene>
    <name evidence="1" type="ORF">UW52_C0048G0004</name>
</gene>